<keyword evidence="2" id="KW-1133">Transmembrane helix</keyword>
<comment type="caution">
    <text evidence="3">The sequence shown here is derived from an EMBL/GenBank/DDBJ whole genome shotgun (WGS) entry which is preliminary data.</text>
</comment>
<evidence type="ECO:0000256" key="1">
    <source>
        <dbReference type="SAM" id="MobiDB-lite"/>
    </source>
</evidence>
<proteinExistence type="predicted"/>
<dbReference type="Proteomes" id="UP000295181">
    <property type="component" value="Unassembled WGS sequence"/>
</dbReference>
<evidence type="ECO:0008006" key="5">
    <source>
        <dbReference type="Google" id="ProtNLM"/>
    </source>
</evidence>
<evidence type="ECO:0000313" key="4">
    <source>
        <dbReference type="Proteomes" id="UP000295181"/>
    </source>
</evidence>
<feature type="region of interest" description="Disordered" evidence="1">
    <location>
        <begin position="93"/>
        <end position="114"/>
    </location>
</feature>
<accession>A0A4V3A4E3</accession>
<feature type="compositionally biased region" description="Polar residues" evidence="1">
    <location>
        <begin position="277"/>
        <end position="294"/>
    </location>
</feature>
<evidence type="ECO:0000313" key="3">
    <source>
        <dbReference type="EMBL" id="TDG80589.1"/>
    </source>
</evidence>
<dbReference type="RefSeq" id="WP_056938942.1">
    <property type="nucleotide sequence ID" value="NZ_AZDM01000017.1"/>
</dbReference>
<feature type="transmembrane region" description="Helical" evidence="2">
    <location>
        <begin position="61"/>
        <end position="80"/>
    </location>
</feature>
<evidence type="ECO:0000256" key="2">
    <source>
        <dbReference type="SAM" id="Phobius"/>
    </source>
</evidence>
<keyword evidence="2" id="KW-0812">Transmembrane</keyword>
<dbReference type="GeneID" id="72461905"/>
<dbReference type="AlphaFoldDB" id="A0A4V3A4E3"/>
<reference evidence="3 4" key="1">
    <citation type="journal article" date="2019" name="Appl. Microbiol. Biotechnol.">
        <title>Uncovering carbohydrate metabolism through a genotype-phenotype association study of 56 lactic acid bacteria genomes.</title>
        <authorList>
            <person name="Buron-Moles G."/>
            <person name="Chailyan A."/>
            <person name="Dolejs I."/>
            <person name="Forster J."/>
            <person name="Miks M.H."/>
        </authorList>
    </citation>
    <scope>NUCLEOTIDE SEQUENCE [LARGE SCALE GENOMIC DNA]</scope>
    <source>
        <strain evidence="3 4">ATCC 4005</strain>
    </source>
</reference>
<feature type="region of interest" description="Disordered" evidence="1">
    <location>
        <begin position="271"/>
        <end position="294"/>
    </location>
</feature>
<name>A0A4V3A4E3_LENBU</name>
<organism evidence="3 4">
    <name type="scientific">Lentilactobacillus buchneri DSM 20057</name>
    <dbReference type="NCBI Taxonomy" id="1423728"/>
    <lineage>
        <taxon>Bacteria</taxon>
        <taxon>Bacillati</taxon>
        <taxon>Bacillota</taxon>
        <taxon>Bacilli</taxon>
        <taxon>Lactobacillales</taxon>
        <taxon>Lactobacillaceae</taxon>
        <taxon>Lentilactobacillus</taxon>
    </lineage>
</organism>
<sequence length="294" mass="32234">MNQETKFCLSCGKEIPFAASYCPYCGKPQVGLENQPSSPSPTLKQRTPVAASQRQLWYKNWMIWAIIVLGVGLVICIALLNSAKTTVVMQPAASSKTAKTKAKAKKKDPNQVSSNPLIHLSKVGQWKNSEVPGKISMTGLGTKPDTTIQNGPLSVKFKHAEIDKVHANTEDQLDQALTSFNKDSMPKDYTRMKIEYVVTNHSTTTIDFGGIKQIVFSNGYQINFDDDAMADTGSEEELAPHAKRVEYDLVLLSESTTTLKPKSIKIITDESDDSKSLDTVSDGSSFSESISYQA</sequence>
<dbReference type="EMBL" id="PUFP01000014">
    <property type="protein sequence ID" value="TDG80589.1"/>
    <property type="molecule type" value="Genomic_DNA"/>
</dbReference>
<protein>
    <recommendedName>
        <fullName evidence="5">Zinc-ribbon domain-containing protein</fullName>
    </recommendedName>
</protein>
<keyword evidence="2" id="KW-0472">Membrane</keyword>
<gene>
    <name evidence="3" type="ORF">C5L32_001121</name>
</gene>